<dbReference type="CDD" id="cd22268">
    <property type="entry name" value="DPBB_RlpA-like"/>
    <property type="match status" value="1"/>
</dbReference>
<organism evidence="7 8">
    <name type="scientific">Maritalea myrionectae</name>
    <dbReference type="NCBI Taxonomy" id="454601"/>
    <lineage>
        <taxon>Bacteria</taxon>
        <taxon>Pseudomonadati</taxon>
        <taxon>Pseudomonadota</taxon>
        <taxon>Alphaproteobacteria</taxon>
        <taxon>Hyphomicrobiales</taxon>
        <taxon>Devosiaceae</taxon>
        <taxon>Maritalea</taxon>
    </lineage>
</organism>
<feature type="chain" id="PRO_5015366207" description="Endolytic peptidoglycan transglycosylase RlpA" evidence="5">
    <location>
        <begin position="23"/>
        <end position="375"/>
    </location>
</feature>
<keyword evidence="3" id="KW-1003">Cell membrane</keyword>
<evidence type="ECO:0000256" key="5">
    <source>
        <dbReference type="SAM" id="SignalP"/>
    </source>
</evidence>
<keyword evidence="2 3" id="KW-0961">Cell wall biogenesis/degradation</keyword>
<protein>
    <recommendedName>
        <fullName evidence="3">Endolytic peptidoglycan transglycosylase RlpA</fullName>
        <ecNumber evidence="3">4.2.2.-</ecNumber>
    </recommendedName>
</protein>
<dbReference type="AlphaFoldDB" id="A0A2R4MF26"/>
<evidence type="ECO:0000256" key="1">
    <source>
        <dbReference type="ARBA" id="ARBA00023239"/>
    </source>
</evidence>
<dbReference type="HAMAP" id="MF_02071">
    <property type="entry name" value="RlpA"/>
    <property type="match status" value="1"/>
</dbReference>
<comment type="subcellular location">
    <subcellularLocation>
        <location evidence="3">Cell membrane</location>
        <topology evidence="3">Lipid-anchor</topology>
    </subcellularLocation>
</comment>
<keyword evidence="8" id="KW-1185">Reference proteome</keyword>
<name>A0A2R4MF26_9HYPH</name>
<dbReference type="Proteomes" id="UP000258927">
    <property type="component" value="Chromosome"/>
</dbReference>
<dbReference type="InterPro" id="IPR034718">
    <property type="entry name" value="RlpA"/>
</dbReference>
<dbReference type="KEGG" id="mmyr:MXMO3_02127"/>
<evidence type="ECO:0000313" key="8">
    <source>
        <dbReference type="Proteomes" id="UP000258927"/>
    </source>
</evidence>
<dbReference type="InterPro" id="IPR036908">
    <property type="entry name" value="RlpA-like_sf"/>
</dbReference>
<dbReference type="STRING" id="1122213.GCA_000423365_02427"/>
<keyword evidence="5" id="KW-0732">Signal</keyword>
<dbReference type="Gene3D" id="2.40.40.10">
    <property type="entry name" value="RlpA-like domain"/>
    <property type="match status" value="1"/>
</dbReference>
<accession>A0A2R4MF26</accession>
<gene>
    <name evidence="3" type="primary">rlpA</name>
    <name evidence="7" type="ORF">MXMO3_02127</name>
</gene>
<dbReference type="InterPro" id="IPR012997">
    <property type="entry name" value="RplA"/>
</dbReference>
<evidence type="ECO:0000256" key="2">
    <source>
        <dbReference type="ARBA" id="ARBA00023316"/>
    </source>
</evidence>
<dbReference type="GO" id="GO:0008932">
    <property type="term" value="F:lytic endotransglycosylase activity"/>
    <property type="evidence" value="ECO:0007669"/>
    <property type="project" value="UniProtKB-UniRule"/>
</dbReference>
<evidence type="ECO:0000256" key="4">
    <source>
        <dbReference type="RuleBase" id="RU003495"/>
    </source>
</evidence>
<dbReference type="SUPFAM" id="SSF50685">
    <property type="entry name" value="Barwin-like endoglucanases"/>
    <property type="match status" value="1"/>
</dbReference>
<comment type="similarity">
    <text evidence="3 4">Belongs to the RlpA family.</text>
</comment>
<dbReference type="PANTHER" id="PTHR34183:SF1">
    <property type="entry name" value="ENDOLYTIC PEPTIDOGLYCAN TRANSGLYCOSYLASE RLPA"/>
    <property type="match status" value="1"/>
</dbReference>
<evidence type="ECO:0000259" key="6">
    <source>
        <dbReference type="Pfam" id="PF03330"/>
    </source>
</evidence>
<proteinExistence type="inferred from homology"/>
<dbReference type="EC" id="4.2.2.-" evidence="3"/>
<keyword evidence="3 7" id="KW-0449">Lipoprotein</keyword>
<dbReference type="InterPro" id="IPR009009">
    <property type="entry name" value="RlpA-like_DPBB"/>
</dbReference>
<dbReference type="GO" id="GO:0000270">
    <property type="term" value="P:peptidoglycan metabolic process"/>
    <property type="evidence" value="ECO:0007669"/>
    <property type="project" value="UniProtKB-UniRule"/>
</dbReference>
<reference evidence="7 8" key="1">
    <citation type="submission" date="2017-05" db="EMBL/GenBank/DDBJ databases">
        <title>Genome Analysis of Maritalea myrionectae HL2708#5.</title>
        <authorList>
            <consortium name="Cotde Inc.-PKNU"/>
            <person name="Jang D."/>
            <person name="Oh H.-M."/>
        </authorList>
    </citation>
    <scope>NUCLEOTIDE SEQUENCE [LARGE SCALE GENOMIC DNA]</scope>
    <source>
        <strain evidence="7 8">HL2708#5</strain>
    </source>
</reference>
<keyword evidence="3" id="KW-0564">Palmitate</keyword>
<sequence length="375" mass="40634">MNKTNKNVRAIAALVISLPVLAACGNSSSWLNKNINTKTKFSSSEYGVAASPRLTTGSKVRKGGGRYQVGKPYKVAGRWYRPQEDPNYDSVGRASWYGPNFHGRLTANGEIFDQNHLSAAHPTLPLPSYVRVTNLDNGRSVVVRVNDRGPFAHGREIDLSSRTADVLDFKNQGTAKVRVQYVGRAPLEGDDSRFLMASINAPTEMELNGNTRLAFANSDQLQPIQTAALAPQNVPAPPSRTSLQSLQSGNNGLAGDAAYDSLFSSYADTTNVVNEAHAAANVMANQDNGLTQWQQSMDLDARSINKTLGFETDPNAAHELAVKFAQIAAVRTVPGTQNGRKGYGVLVETLRPGVTKQDLLQLTRSLGLDEFLLYE</sequence>
<dbReference type="EMBL" id="CP021330">
    <property type="protein sequence ID" value="AVX04648.1"/>
    <property type="molecule type" value="Genomic_DNA"/>
</dbReference>
<dbReference type="RefSeq" id="WP_211198796.1">
    <property type="nucleotide sequence ID" value="NZ_CP021330.1"/>
</dbReference>
<dbReference type="GO" id="GO:0071555">
    <property type="term" value="P:cell wall organization"/>
    <property type="evidence" value="ECO:0007669"/>
    <property type="project" value="UniProtKB-KW"/>
</dbReference>
<evidence type="ECO:0000256" key="3">
    <source>
        <dbReference type="HAMAP-Rule" id="MF_02071"/>
    </source>
</evidence>
<feature type="signal peptide" evidence="5">
    <location>
        <begin position="1"/>
        <end position="22"/>
    </location>
</feature>
<dbReference type="PROSITE" id="PS51257">
    <property type="entry name" value="PROKAR_LIPOPROTEIN"/>
    <property type="match status" value="1"/>
</dbReference>
<dbReference type="NCBIfam" id="TIGR00413">
    <property type="entry name" value="rlpA"/>
    <property type="match status" value="1"/>
</dbReference>
<dbReference type="PANTHER" id="PTHR34183">
    <property type="entry name" value="ENDOLYTIC PEPTIDOGLYCAN TRANSGLYCOSYLASE RLPA"/>
    <property type="match status" value="1"/>
</dbReference>
<evidence type="ECO:0000313" key="7">
    <source>
        <dbReference type="EMBL" id="AVX04648.1"/>
    </source>
</evidence>
<dbReference type="GO" id="GO:0005886">
    <property type="term" value="C:plasma membrane"/>
    <property type="evidence" value="ECO:0007669"/>
    <property type="project" value="UniProtKB-SubCell"/>
</dbReference>
<feature type="domain" description="RlpA-like protein double-psi beta-barrel" evidence="6">
    <location>
        <begin position="91"/>
        <end position="179"/>
    </location>
</feature>
<dbReference type="Pfam" id="PF03330">
    <property type="entry name" value="DPBB_1"/>
    <property type="match status" value="1"/>
</dbReference>
<keyword evidence="1 3" id="KW-0456">Lyase</keyword>
<keyword evidence="3" id="KW-0472">Membrane</keyword>
<comment type="function">
    <text evidence="3">Lytic transglycosylase with a strong preference for naked glycan strands that lack stem peptides.</text>
</comment>